<dbReference type="Proteomes" id="UP000007881">
    <property type="component" value="Plasmid pPSMK1"/>
</dbReference>
<evidence type="ECO:0000256" key="4">
    <source>
        <dbReference type="ARBA" id="ARBA00022692"/>
    </source>
</evidence>
<evidence type="ECO:0000256" key="3">
    <source>
        <dbReference type="ARBA" id="ARBA00022475"/>
    </source>
</evidence>
<dbReference type="OrthoDB" id="9766496at2"/>
<evidence type="ECO:0000256" key="8">
    <source>
        <dbReference type="SAM" id="Phobius"/>
    </source>
</evidence>
<sequence length="646" mass="70337">MSWRWRLLVAGGVGGCVLAVTAAACASASVASRALTWAGPWTLLTGFAGPIPDPAEVLAAVGVGLTVLVFTGAGLRAVLLLSTPAVTAVGAFKWGTRRDARVAGLLQREGVVVGRWEDTRGTPALLAYDGPEHQLVAGASRSGKGTGHVVPTLLNWRGSALVYDLKGELWAVTAGFRDRFGHSVRFAPTRPGTCRFNPLLEIRREHMVRDAQNLAAILVDPSGSKPDLSVWDQSSSQFLTALILHVLLTEPDGKKHLGRVRELLLDFEQTVEVMQRTLHEVDVETGEAVVHPEIARCARSLAEHGERFCSSVRGTMEGYLILWADPEIVAATSVSDFCASDLMVGEHPMTLYIEPPPSDADRLRPLVRAMLYQISRCLMQELETDNRGRPKKHKLLLQLDEFPTLGKLPFIADNLRQMAGYGLKAHLIVQSFSDIAEAYGRDNTVLDNCHVVVAFASADIQSAERVSKMTGTVLEHRSSFSRRRMAPLDHRSRTESRSEQLRPLLNPGEVRELPSDEQLVFVNGSPPMRTKKVRYFEDPGFTGRLHPPPVGGGHRPPGSLAGVEWRGVVALGLLPDVGEAPENPSLVVAHASTPWRHSGRTQSDPPVPAPTTPVHRPTSVPLPDGGEITMEDIDAIFGPPRERFDL</sequence>
<dbReference type="AlphaFoldDB" id="I0IJJ5"/>
<dbReference type="InterPro" id="IPR027417">
    <property type="entry name" value="P-loop_NTPase"/>
</dbReference>
<keyword evidence="4 8" id="KW-0812">Transmembrane</keyword>
<feature type="region of interest" description="Disordered" evidence="7">
    <location>
        <begin position="477"/>
        <end position="500"/>
    </location>
</feature>
<gene>
    <name evidence="10" type="primary">traG</name>
    <name evidence="10" type="ordered locus">PSMK_p00710</name>
</gene>
<dbReference type="KEGG" id="phm:PSMK_p00710"/>
<comment type="subcellular location">
    <subcellularLocation>
        <location evidence="1">Cell membrane</location>
        <topology evidence="1">Multi-pass membrane protein</topology>
    </subcellularLocation>
</comment>
<protein>
    <submittedName>
        <fullName evidence="10">Conjugal transfer protein TraG</fullName>
    </submittedName>
</protein>
<dbReference type="PANTHER" id="PTHR37937">
    <property type="entry name" value="CONJUGATIVE TRANSFER: DNA TRANSPORT"/>
    <property type="match status" value="1"/>
</dbReference>
<feature type="transmembrane region" description="Helical" evidence="8">
    <location>
        <begin position="57"/>
        <end position="79"/>
    </location>
</feature>
<keyword evidence="6 8" id="KW-0472">Membrane</keyword>
<keyword evidence="9" id="KW-0732">Signal</keyword>
<keyword evidence="5 8" id="KW-1133">Transmembrane helix</keyword>
<evidence type="ECO:0000256" key="5">
    <source>
        <dbReference type="ARBA" id="ARBA00022989"/>
    </source>
</evidence>
<reference evidence="10 11" key="1">
    <citation type="submission" date="2012-02" db="EMBL/GenBank/DDBJ databases">
        <title>Complete genome sequence of Phycisphaera mikurensis NBRC 102666.</title>
        <authorList>
            <person name="Ankai A."/>
            <person name="Hosoyama A."/>
            <person name="Terui Y."/>
            <person name="Sekine M."/>
            <person name="Fukai R."/>
            <person name="Kato Y."/>
            <person name="Nakamura S."/>
            <person name="Yamada-Narita S."/>
            <person name="Kawakoshi A."/>
            <person name="Fukunaga Y."/>
            <person name="Yamazaki S."/>
            <person name="Fujita N."/>
        </authorList>
    </citation>
    <scope>NUCLEOTIDE SEQUENCE [LARGE SCALE GENOMIC DNA]</scope>
    <source>
        <strain evidence="11">NBRC 102666 / KCTC 22515 / FYK2301M01</strain>
        <plasmid evidence="10 11">pPSMK1</plasmid>
    </source>
</reference>
<feature type="chain" id="PRO_5003629750" evidence="9">
    <location>
        <begin position="23"/>
        <end position="646"/>
    </location>
</feature>
<geneLocation type="plasmid" evidence="10 11">
    <name>pPSMK1</name>
</geneLocation>
<dbReference type="Pfam" id="PF02534">
    <property type="entry name" value="T4SS-DNA_transf"/>
    <property type="match status" value="1"/>
</dbReference>
<dbReference type="HOGENOM" id="CLU_012039_0_0_0"/>
<comment type="similarity">
    <text evidence="2">Belongs to the VirD4/TraG family.</text>
</comment>
<keyword evidence="11" id="KW-1185">Reference proteome</keyword>
<evidence type="ECO:0000256" key="1">
    <source>
        <dbReference type="ARBA" id="ARBA00004651"/>
    </source>
</evidence>
<evidence type="ECO:0000313" key="11">
    <source>
        <dbReference type="Proteomes" id="UP000007881"/>
    </source>
</evidence>
<accession>I0IJJ5</accession>
<evidence type="ECO:0000256" key="9">
    <source>
        <dbReference type="SAM" id="SignalP"/>
    </source>
</evidence>
<dbReference type="InterPro" id="IPR051539">
    <property type="entry name" value="T4SS-coupling_protein"/>
</dbReference>
<dbReference type="CDD" id="cd01127">
    <property type="entry name" value="TrwB_TraG_TraD_VirD4"/>
    <property type="match status" value="2"/>
</dbReference>
<name>I0IJJ5_PHYMF</name>
<evidence type="ECO:0000256" key="6">
    <source>
        <dbReference type="ARBA" id="ARBA00023136"/>
    </source>
</evidence>
<keyword evidence="10" id="KW-0614">Plasmid</keyword>
<dbReference type="PROSITE" id="PS51257">
    <property type="entry name" value="PROKAR_LIPOPROTEIN"/>
    <property type="match status" value="1"/>
</dbReference>
<feature type="region of interest" description="Disordered" evidence="7">
    <location>
        <begin position="594"/>
        <end position="627"/>
    </location>
</feature>
<keyword evidence="3" id="KW-1003">Cell membrane</keyword>
<dbReference type="eggNOG" id="COG3505">
    <property type="taxonomic scope" value="Bacteria"/>
</dbReference>
<dbReference type="PANTHER" id="PTHR37937:SF1">
    <property type="entry name" value="CONJUGATIVE TRANSFER: DNA TRANSPORT"/>
    <property type="match status" value="1"/>
</dbReference>
<dbReference type="GO" id="GO:0005886">
    <property type="term" value="C:plasma membrane"/>
    <property type="evidence" value="ECO:0007669"/>
    <property type="project" value="UniProtKB-SubCell"/>
</dbReference>
<evidence type="ECO:0000256" key="2">
    <source>
        <dbReference type="ARBA" id="ARBA00008806"/>
    </source>
</evidence>
<organism evidence="10 11">
    <name type="scientific">Phycisphaera mikurensis (strain NBRC 102666 / KCTC 22515 / FYK2301M01)</name>
    <dbReference type="NCBI Taxonomy" id="1142394"/>
    <lineage>
        <taxon>Bacteria</taxon>
        <taxon>Pseudomonadati</taxon>
        <taxon>Planctomycetota</taxon>
        <taxon>Phycisphaerae</taxon>
        <taxon>Phycisphaerales</taxon>
        <taxon>Phycisphaeraceae</taxon>
        <taxon>Phycisphaera</taxon>
    </lineage>
</organism>
<dbReference type="Gene3D" id="3.40.50.300">
    <property type="entry name" value="P-loop containing nucleotide triphosphate hydrolases"/>
    <property type="match status" value="1"/>
</dbReference>
<feature type="compositionally biased region" description="Basic and acidic residues" evidence="7">
    <location>
        <begin position="486"/>
        <end position="500"/>
    </location>
</feature>
<dbReference type="SUPFAM" id="SSF52540">
    <property type="entry name" value="P-loop containing nucleoside triphosphate hydrolases"/>
    <property type="match status" value="1"/>
</dbReference>
<dbReference type="EMBL" id="AP012339">
    <property type="protein sequence ID" value="BAM05433.1"/>
    <property type="molecule type" value="Genomic_DNA"/>
</dbReference>
<dbReference type="InterPro" id="IPR003688">
    <property type="entry name" value="TraG/VirD4"/>
</dbReference>
<proteinExistence type="inferred from homology"/>
<evidence type="ECO:0000256" key="7">
    <source>
        <dbReference type="SAM" id="MobiDB-lite"/>
    </source>
</evidence>
<evidence type="ECO:0000313" key="10">
    <source>
        <dbReference type="EMBL" id="BAM05433.1"/>
    </source>
</evidence>
<feature type="signal peptide" evidence="9">
    <location>
        <begin position="1"/>
        <end position="22"/>
    </location>
</feature>